<sequence length="218" mass="24817">FGPYFGPYFGPDFAPDWPNPRYSAPSHLPPLFSARRLWNIISQRRPPPDRSVPRERPRRGFFSHRARSNSSLEIATAKSNQPVRGGRVVGGEGEGEQGEIVDDHTHAHDRTLSAHLNSKDYRTLWERLIQPRIKIPAYPSTQLANAPQPRILHNPWHWNTGLFPARSSRCPVDIAACRDEYRYGITPESDAEAAMLRTIDDDGPHNHKLRQAGHKKLK</sequence>
<accession>A0A0D0ABQ5</accession>
<reference evidence="2 3" key="1">
    <citation type="submission" date="2014-04" db="EMBL/GenBank/DDBJ databases">
        <authorList>
            <consortium name="DOE Joint Genome Institute"/>
            <person name="Kuo A."/>
            <person name="Ruytinx J."/>
            <person name="Rineau F."/>
            <person name="Colpaert J."/>
            <person name="Kohler A."/>
            <person name="Nagy L.G."/>
            <person name="Floudas D."/>
            <person name="Copeland A."/>
            <person name="Barry K.W."/>
            <person name="Cichocki N."/>
            <person name="Veneault-Fourrey C."/>
            <person name="LaButti K."/>
            <person name="Lindquist E.A."/>
            <person name="Lipzen A."/>
            <person name="Lundell T."/>
            <person name="Morin E."/>
            <person name="Murat C."/>
            <person name="Sun H."/>
            <person name="Tunlid A."/>
            <person name="Henrissat B."/>
            <person name="Grigoriev I.V."/>
            <person name="Hibbett D.S."/>
            <person name="Martin F."/>
            <person name="Nordberg H.P."/>
            <person name="Cantor M.N."/>
            <person name="Hua S.X."/>
        </authorList>
    </citation>
    <scope>NUCLEOTIDE SEQUENCE [LARGE SCALE GENOMIC DNA]</scope>
    <source>
        <strain evidence="2 3">UH-Slu-Lm8-n1</strain>
    </source>
</reference>
<dbReference type="Proteomes" id="UP000054485">
    <property type="component" value="Unassembled WGS sequence"/>
</dbReference>
<feature type="region of interest" description="Disordered" evidence="1">
    <location>
        <begin position="44"/>
        <end position="73"/>
    </location>
</feature>
<gene>
    <name evidence="2" type="ORF">CY34DRAFT_19668</name>
</gene>
<keyword evidence="3" id="KW-1185">Reference proteome</keyword>
<dbReference type="AlphaFoldDB" id="A0A0D0ABQ5"/>
<dbReference type="HOGENOM" id="CLU_1269612_0_0_1"/>
<organism evidence="2 3">
    <name type="scientific">Suillus luteus UH-Slu-Lm8-n1</name>
    <dbReference type="NCBI Taxonomy" id="930992"/>
    <lineage>
        <taxon>Eukaryota</taxon>
        <taxon>Fungi</taxon>
        <taxon>Dikarya</taxon>
        <taxon>Basidiomycota</taxon>
        <taxon>Agaricomycotina</taxon>
        <taxon>Agaricomycetes</taxon>
        <taxon>Agaricomycetidae</taxon>
        <taxon>Boletales</taxon>
        <taxon>Suillineae</taxon>
        <taxon>Suillaceae</taxon>
        <taxon>Suillus</taxon>
    </lineage>
</organism>
<name>A0A0D0ABQ5_9AGAM</name>
<protein>
    <submittedName>
        <fullName evidence="2">Uncharacterized protein</fullName>
    </submittedName>
</protein>
<feature type="compositionally biased region" description="Basic and acidic residues" evidence="1">
    <location>
        <begin position="46"/>
        <end position="55"/>
    </location>
</feature>
<evidence type="ECO:0000313" key="3">
    <source>
        <dbReference type="Proteomes" id="UP000054485"/>
    </source>
</evidence>
<evidence type="ECO:0000313" key="2">
    <source>
        <dbReference type="EMBL" id="KIK31687.1"/>
    </source>
</evidence>
<evidence type="ECO:0000256" key="1">
    <source>
        <dbReference type="SAM" id="MobiDB-lite"/>
    </source>
</evidence>
<dbReference type="OrthoDB" id="2692665at2759"/>
<dbReference type="InParanoid" id="A0A0D0ABQ5"/>
<feature type="non-terminal residue" evidence="2">
    <location>
        <position position="218"/>
    </location>
</feature>
<proteinExistence type="predicted"/>
<reference evidence="3" key="2">
    <citation type="submission" date="2015-01" db="EMBL/GenBank/DDBJ databases">
        <title>Evolutionary Origins and Diversification of the Mycorrhizal Mutualists.</title>
        <authorList>
            <consortium name="DOE Joint Genome Institute"/>
            <consortium name="Mycorrhizal Genomics Consortium"/>
            <person name="Kohler A."/>
            <person name="Kuo A."/>
            <person name="Nagy L.G."/>
            <person name="Floudas D."/>
            <person name="Copeland A."/>
            <person name="Barry K.W."/>
            <person name="Cichocki N."/>
            <person name="Veneault-Fourrey C."/>
            <person name="LaButti K."/>
            <person name="Lindquist E.A."/>
            <person name="Lipzen A."/>
            <person name="Lundell T."/>
            <person name="Morin E."/>
            <person name="Murat C."/>
            <person name="Riley R."/>
            <person name="Ohm R."/>
            <person name="Sun H."/>
            <person name="Tunlid A."/>
            <person name="Henrissat B."/>
            <person name="Grigoriev I.V."/>
            <person name="Hibbett D.S."/>
            <person name="Martin F."/>
        </authorList>
    </citation>
    <scope>NUCLEOTIDE SEQUENCE [LARGE SCALE GENOMIC DNA]</scope>
    <source>
        <strain evidence="3">UH-Slu-Lm8-n1</strain>
    </source>
</reference>
<dbReference type="EMBL" id="KN836744">
    <property type="protein sequence ID" value="KIK31687.1"/>
    <property type="molecule type" value="Genomic_DNA"/>
</dbReference>
<feature type="compositionally biased region" description="Basic residues" evidence="1">
    <location>
        <begin position="56"/>
        <end position="67"/>
    </location>
</feature>